<feature type="transmembrane region" description="Helical" evidence="1">
    <location>
        <begin position="12"/>
        <end position="35"/>
    </location>
</feature>
<keyword evidence="1" id="KW-0812">Transmembrane</keyword>
<feature type="transmembrane region" description="Helical" evidence="1">
    <location>
        <begin position="132"/>
        <end position="156"/>
    </location>
</feature>
<comment type="caution">
    <text evidence="2">The sequence shown here is derived from an EMBL/GenBank/DDBJ whole genome shotgun (WGS) entry which is preliminary data.</text>
</comment>
<evidence type="ECO:0000313" key="3">
    <source>
        <dbReference type="Proteomes" id="UP000276103"/>
    </source>
</evidence>
<sequence length="212" mass="22248">MSNPTVRWKFWWCWVLATIIGLFIGFLLGFFSSLLGINSPLSGISGFWGGALGGLCVGIAQKLVLRKKVSAKWILATAFGFSMGCGIGGFILVMTSNAIMSPILGIASGIISLSFAQALVMKWPREKTLNWLIATTIGVIVGAGIGALACILAAVTAEKIFKGGLETLIPILFSATVAGSMVSGLIYGGITGLFLIKLLPKLQTMSVDTESL</sequence>
<dbReference type="AlphaFoldDB" id="A0A3S1AFL4"/>
<keyword evidence="1" id="KW-1133">Transmembrane helix</keyword>
<reference evidence="2 3" key="1">
    <citation type="journal article" date="2019" name="Genome Biol. Evol.">
        <title>Day and night: Metabolic profiles and evolutionary relationships of six axenic non-marine cyanobacteria.</title>
        <authorList>
            <person name="Will S.E."/>
            <person name="Henke P."/>
            <person name="Boedeker C."/>
            <person name="Huang S."/>
            <person name="Brinkmann H."/>
            <person name="Rohde M."/>
            <person name="Jarek M."/>
            <person name="Friedl T."/>
            <person name="Seufert S."/>
            <person name="Schumacher M."/>
            <person name="Overmann J."/>
            <person name="Neumann-Schaal M."/>
            <person name="Petersen J."/>
        </authorList>
    </citation>
    <scope>NUCLEOTIDE SEQUENCE [LARGE SCALE GENOMIC DNA]</scope>
    <source>
        <strain evidence="2 3">SAG 1403-4b</strain>
    </source>
</reference>
<dbReference type="Proteomes" id="UP000276103">
    <property type="component" value="Unassembled WGS sequence"/>
</dbReference>
<proteinExistence type="predicted"/>
<keyword evidence="3" id="KW-1185">Reference proteome</keyword>
<dbReference type="OrthoDB" id="495217at2"/>
<keyword evidence="1" id="KW-0472">Membrane</keyword>
<evidence type="ECO:0000256" key="1">
    <source>
        <dbReference type="SAM" id="Phobius"/>
    </source>
</evidence>
<dbReference type="RefSeq" id="WP_127052002.1">
    <property type="nucleotide sequence ID" value="NZ_RSCM01000001.1"/>
</dbReference>
<dbReference type="EMBL" id="RSCM01000001">
    <property type="protein sequence ID" value="RUS99837.1"/>
    <property type="molecule type" value="Genomic_DNA"/>
</dbReference>
<gene>
    <name evidence="2" type="ORF">DSM107003_04210</name>
</gene>
<feature type="transmembrane region" description="Helical" evidence="1">
    <location>
        <begin position="73"/>
        <end position="93"/>
    </location>
</feature>
<evidence type="ECO:0000313" key="2">
    <source>
        <dbReference type="EMBL" id="RUS99837.1"/>
    </source>
</evidence>
<name>A0A3S1AFL4_ANAVA</name>
<accession>A0A3S1AFL4</accession>
<feature type="transmembrane region" description="Helical" evidence="1">
    <location>
        <begin position="99"/>
        <end position="120"/>
    </location>
</feature>
<protein>
    <submittedName>
        <fullName evidence="2">Uncharacterized protein</fullName>
    </submittedName>
</protein>
<organism evidence="2 3">
    <name type="scientific">Trichormus variabilis SAG 1403-4b</name>
    <dbReference type="NCBI Taxonomy" id="447716"/>
    <lineage>
        <taxon>Bacteria</taxon>
        <taxon>Bacillati</taxon>
        <taxon>Cyanobacteriota</taxon>
        <taxon>Cyanophyceae</taxon>
        <taxon>Nostocales</taxon>
        <taxon>Nostocaceae</taxon>
        <taxon>Trichormus</taxon>
    </lineage>
</organism>
<feature type="transmembrane region" description="Helical" evidence="1">
    <location>
        <begin position="41"/>
        <end position="61"/>
    </location>
</feature>
<feature type="transmembrane region" description="Helical" evidence="1">
    <location>
        <begin position="168"/>
        <end position="196"/>
    </location>
</feature>